<evidence type="ECO:0000313" key="2">
    <source>
        <dbReference type="Proteomes" id="UP000224203"/>
    </source>
</evidence>
<dbReference type="Proteomes" id="UP000224203">
    <property type="component" value="Unassembled WGS sequence"/>
</dbReference>
<sequence>MFKFDIIKIQINKQQGLTPCVTHWRVYSQTLVGERIDPLSIYSIIFYNYCNTRLIELQEGDRHHCLSSCFIFKGIDSLEENRYYSTNINTKVSTNKSTDFNIDTNIVFDITTNINVYIKFNVERSLNDACYMR</sequence>
<proteinExistence type="predicted"/>
<gene>
    <name evidence="1" type="ORF">COC69_01145</name>
</gene>
<comment type="caution">
    <text evidence="1">The sequence shown here is derived from an EMBL/GenBank/DDBJ whole genome shotgun (WGS) entry which is preliminary data.</text>
</comment>
<dbReference type="AlphaFoldDB" id="A0A9X7GY48"/>
<accession>A0A9X7GY48</accession>
<name>A0A9X7GY48_BACCE</name>
<evidence type="ECO:0000313" key="1">
    <source>
        <dbReference type="EMBL" id="PGS83950.1"/>
    </source>
</evidence>
<protein>
    <submittedName>
        <fullName evidence="1">Uncharacterized protein</fullName>
    </submittedName>
</protein>
<dbReference type="EMBL" id="NULI01000006">
    <property type="protein sequence ID" value="PGS83950.1"/>
    <property type="molecule type" value="Genomic_DNA"/>
</dbReference>
<reference evidence="1 2" key="1">
    <citation type="submission" date="2017-09" db="EMBL/GenBank/DDBJ databases">
        <title>Large-scale bioinformatics analysis of Bacillus genomes uncovers conserved roles of natural products in bacterial physiology.</title>
        <authorList>
            <consortium name="Agbiome Team Llc"/>
            <person name="Bleich R.M."/>
            <person name="Grubbs K.J."/>
            <person name="Santa Maria K.C."/>
            <person name="Allen S.E."/>
            <person name="Farag S."/>
            <person name="Shank E.A."/>
            <person name="Bowers A."/>
        </authorList>
    </citation>
    <scope>NUCLEOTIDE SEQUENCE [LARGE SCALE GENOMIC DNA]</scope>
    <source>
        <strain evidence="1 2">AFS041711</strain>
    </source>
</reference>
<organism evidence="1 2">
    <name type="scientific">Bacillus cereus</name>
    <dbReference type="NCBI Taxonomy" id="1396"/>
    <lineage>
        <taxon>Bacteria</taxon>
        <taxon>Bacillati</taxon>
        <taxon>Bacillota</taxon>
        <taxon>Bacilli</taxon>
        <taxon>Bacillales</taxon>
        <taxon>Bacillaceae</taxon>
        <taxon>Bacillus</taxon>
        <taxon>Bacillus cereus group</taxon>
    </lineage>
</organism>